<sequence length="215" mass="23929">MSRARIRRERVLEHLTELRRLPLGGAPEPAFREKLRAELVSGQLTEVMEARETPPVRGRRRAPRRRRPLVSQLATFGLAAGMMISAFATYQSVPGDSLYPLKRAAESTLVHLSTGDAERGRRELESAKTRAKEVASLLGSSDDGPLVSETLKEMEESTRAGISKLERAEPRSPKIETFAHDQKEAVKPMLKELTEDQLAQAEGYLSYIEGLVVPK</sequence>
<keyword evidence="1" id="KW-0812">Transmembrane</keyword>
<evidence type="ECO:0000313" key="3">
    <source>
        <dbReference type="EMBL" id="MFC4010969.1"/>
    </source>
</evidence>
<name>A0ABV8GCZ8_9ACTN</name>
<organism evidence="3 4">
    <name type="scientific">Nonomuraea purpurea</name>
    <dbReference type="NCBI Taxonomy" id="1849276"/>
    <lineage>
        <taxon>Bacteria</taxon>
        <taxon>Bacillati</taxon>
        <taxon>Actinomycetota</taxon>
        <taxon>Actinomycetes</taxon>
        <taxon>Streptosporangiales</taxon>
        <taxon>Streptosporangiaceae</taxon>
        <taxon>Nonomuraea</taxon>
    </lineage>
</organism>
<gene>
    <name evidence="3" type="ORF">ACFOY2_27330</name>
</gene>
<protein>
    <submittedName>
        <fullName evidence="3">DUF5667 domain-containing protein</fullName>
    </submittedName>
</protein>
<keyword evidence="1" id="KW-1133">Transmembrane helix</keyword>
<accession>A0ABV8GCZ8</accession>
<dbReference type="RefSeq" id="WP_379530931.1">
    <property type="nucleotide sequence ID" value="NZ_JBHSBI010000014.1"/>
</dbReference>
<reference evidence="4" key="1">
    <citation type="journal article" date="2019" name="Int. J. Syst. Evol. Microbiol.">
        <title>The Global Catalogue of Microorganisms (GCM) 10K type strain sequencing project: providing services to taxonomists for standard genome sequencing and annotation.</title>
        <authorList>
            <consortium name="The Broad Institute Genomics Platform"/>
            <consortium name="The Broad Institute Genome Sequencing Center for Infectious Disease"/>
            <person name="Wu L."/>
            <person name="Ma J."/>
        </authorList>
    </citation>
    <scope>NUCLEOTIDE SEQUENCE [LARGE SCALE GENOMIC DNA]</scope>
    <source>
        <strain evidence="4">TBRC 1276</strain>
    </source>
</reference>
<dbReference type="EMBL" id="JBHSBI010000014">
    <property type="protein sequence ID" value="MFC4010969.1"/>
    <property type="molecule type" value="Genomic_DNA"/>
</dbReference>
<dbReference type="InterPro" id="IPR043725">
    <property type="entry name" value="DUF5667"/>
</dbReference>
<evidence type="ECO:0000256" key="1">
    <source>
        <dbReference type="SAM" id="Phobius"/>
    </source>
</evidence>
<evidence type="ECO:0000259" key="2">
    <source>
        <dbReference type="Pfam" id="PF18915"/>
    </source>
</evidence>
<evidence type="ECO:0000313" key="4">
    <source>
        <dbReference type="Proteomes" id="UP001595851"/>
    </source>
</evidence>
<keyword evidence="4" id="KW-1185">Reference proteome</keyword>
<comment type="caution">
    <text evidence="3">The sequence shown here is derived from an EMBL/GenBank/DDBJ whole genome shotgun (WGS) entry which is preliminary data.</text>
</comment>
<feature type="domain" description="DUF5667" evidence="2">
    <location>
        <begin position="92"/>
        <end position="195"/>
    </location>
</feature>
<dbReference type="Pfam" id="PF18915">
    <property type="entry name" value="DUF5667"/>
    <property type="match status" value="1"/>
</dbReference>
<feature type="transmembrane region" description="Helical" evidence="1">
    <location>
        <begin position="69"/>
        <end position="90"/>
    </location>
</feature>
<dbReference type="Proteomes" id="UP001595851">
    <property type="component" value="Unassembled WGS sequence"/>
</dbReference>
<keyword evidence="1" id="KW-0472">Membrane</keyword>
<proteinExistence type="predicted"/>